<dbReference type="EMBL" id="DVKS01000055">
    <property type="protein sequence ID" value="HIT41121.1"/>
    <property type="molecule type" value="Genomic_DNA"/>
</dbReference>
<evidence type="ECO:0008006" key="3">
    <source>
        <dbReference type="Google" id="ProtNLM"/>
    </source>
</evidence>
<evidence type="ECO:0000313" key="2">
    <source>
        <dbReference type="Proteomes" id="UP000886860"/>
    </source>
</evidence>
<dbReference type="SUPFAM" id="SSF75005">
    <property type="entry name" value="Arabinanase/levansucrase/invertase"/>
    <property type="match status" value="1"/>
</dbReference>
<reference evidence="1" key="1">
    <citation type="submission" date="2020-10" db="EMBL/GenBank/DDBJ databases">
        <authorList>
            <person name="Gilroy R."/>
        </authorList>
    </citation>
    <scope>NUCLEOTIDE SEQUENCE</scope>
    <source>
        <strain evidence="1">CHK123-3438</strain>
    </source>
</reference>
<comment type="caution">
    <text evidence="1">The sequence shown here is derived from an EMBL/GenBank/DDBJ whole genome shotgun (WGS) entry which is preliminary data.</text>
</comment>
<gene>
    <name evidence="1" type="ORF">IAB60_03300</name>
</gene>
<accession>A0A9D1GHY1</accession>
<sequence>MLRADQGIAVEKILENGIVLPEEWPPRYEESLRGMEVPYLCQKPEVIPINCGRQLFVDDFLIAETDLKRTCHKPDYYEGNPVLKVDEQWEYTVEGYPYAAPFSDGVWYDDLDGKFKMWYLAGAGKINQEKHSLCTCYAESEDGIHWIKPKLDVVPGTNIVEVTNRDSSTVWIDREEKDPAKRYKLFNVEYKNDYIQWQYVLKYSADGIHWSEGVAQSGAVSDRSTAFYNPFLKKWVLSMRHHNSVSWRSRTYLEHEDPEEAVSLAHRMREGVRDKHIHFWFNPDEKEKRHADYPETDPGIYSFDAVAYESLMLGIYSQWQGPENDICRPLMMPKRNEIQLGYSRDGFHFFRPTYESFMEVDTSRYENWNYGNMQAVGGMPLVVKDKLYFYSSGRQRNGIWWDSGTSCGLAILRRDGFVSMDAENSGTLLTELLTFDGKYFFVNARVFGKLEAEILDEKGNVISGYERENCIPLTGDHICGRIAWKQREHVEELQGRNVRIKLYLEKGELYAFWISPWMTGESRGYLTGGGPRLSGTGRDIPE</sequence>
<protein>
    <recommendedName>
        <fullName evidence="3">Glycosyl hydrolase family 32</fullName>
    </recommendedName>
</protein>
<dbReference type="Gene3D" id="2.115.10.20">
    <property type="entry name" value="Glycosyl hydrolase domain, family 43"/>
    <property type="match status" value="1"/>
</dbReference>
<organism evidence="1 2">
    <name type="scientific">Candidatus Caccovicinus merdipullorum</name>
    <dbReference type="NCBI Taxonomy" id="2840724"/>
    <lineage>
        <taxon>Bacteria</taxon>
        <taxon>Bacillati</taxon>
        <taxon>Bacillota</taxon>
        <taxon>Clostridia</taxon>
        <taxon>Eubacteriales</taxon>
        <taxon>Candidatus Caccovicinus</taxon>
    </lineage>
</organism>
<dbReference type="InterPro" id="IPR023296">
    <property type="entry name" value="Glyco_hydro_beta-prop_sf"/>
</dbReference>
<dbReference type="AlphaFoldDB" id="A0A9D1GHY1"/>
<reference evidence="1" key="2">
    <citation type="journal article" date="2021" name="PeerJ">
        <title>Extensive microbial diversity within the chicken gut microbiome revealed by metagenomics and culture.</title>
        <authorList>
            <person name="Gilroy R."/>
            <person name="Ravi A."/>
            <person name="Getino M."/>
            <person name="Pursley I."/>
            <person name="Horton D.L."/>
            <person name="Alikhan N.F."/>
            <person name="Baker D."/>
            <person name="Gharbi K."/>
            <person name="Hall N."/>
            <person name="Watson M."/>
            <person name="Adriaenssens E.M."/>
            <person name="Foster-Nyarko E."/>
            <person name="Jarju S."/>
            <person name="Secka A."/>
            <person name="Antonio M."/>
            <person name="Oren A."/>
            <person name="Chaudhuri R.R."/>
            <person name="La Ragione R."/>
            <person name="Hildebrand F."/>
            <person name="Pallen M.J."/>
        </authorList>
    </citation>
    <scope>NUCLEOTIDE SEQUENCE</scope>
    <source>
        <strain evidence="1">CHK123-3438</strain>
    </source>
</reference>
<evidence type="ECO:0000313" key="1">
    <source>
        <dbReference type="EMBL" id="HIT41121.1"/>
    </source>
</evidence>
<dbReference type="Proteomes" id="UP000886860">
    <property type="component" value="Unassembled WGS sequence"/>
</dbReference>
<name>A0A9D1GHY1_9FIRM</name>
<proteinExistence type="predicted"/>